<evidence type="ECO:0000256" key="1">
    <source>
        <dbReference type="SAM" id="Coils"/>
    </source>
</evidence>
<protein>
    <submittedName>
        <fullName evidence="2">Uncharacterized protein</fullName>
    </submittedName>
</protein>
<sequence>MLKKRLDINRMDLWKGSILKSIAHAINVAHYPELSYENSWDGFNYNLQDGEGARGTITFHPDFCIAAFQDLNSERSELVKEASTYFEEASDKLKEIAKAETFQYLLEDVEGETIPLITSSFWIENNNAYSMDTFEDLQEHGGFLLNLQLEDITSAIETLEEEYEMTEQQLELLQLIFAKKIKNPEERIILSEHEVGMMGVIDDEGLKESKESFEEINVTWNF</sequence>
<proteinExistence type="predicted"/>
<dbReference type="Proteomes" id="UP001372526">
    <property type="component" value="Unassembled WGS sequence"/>
</dbReference>
<dbReference type="RefSeq" id="WP_336474370.1">
    <property type="nucleotide sequence ID" value="NZ_JBAWSX010000021.1"/>
</dbReference>
<feature type="coiled-coil region" evidence="1">
    <location>
        <begin position="149"/>
        <end position="176"/>
    </location>
</feature>
<name>A0ABU8FN08_9BACI</name>
<dbReference type="EMBL" id="JBAWSX010000021">
    <property type="protein sequence ID" value="MEI4804091.1"/>
    <property type="molecule type" value="Genomic_DNA"/>
</dbReference>
<evidence type="ECO:0000313" key="2">
    <source>
        <dbReference type="EMBL" id="MEI4804091.1"/>
    </source>
</evidence>
<evidence type="ECO:0000313" key="3">
    <source>
        <dbReference type="Proteomes" id="UP001372526"/>
    </source>
</evidence>
<reference evidence="2 3" key="1">
    <citation type="submission" date="2024-01" db="EMBL/GenBank/DDBJ databases">
        <title>Seven novel Bacillus-like species.</title>
        <authorList>
            <person name="Liu G."/>
        </authorList>
    </citation>
    <scope>NUCLEOTIDE SEQUENCE [LARGE SCALE GENOMIC DNA]</scope>
    <source>
        <strain evidence="2 3">FJAT-51639</strain>
    </source>
</reference>
<gene>
    <name evidence="2" type="ORF">WAZ07_23340</name>
</gene>
<keyword evidence="3" id="KW-1185">Reference proteome</keyword>
<organism evidence="2 3">
    <name type="scientific">Bacillus bruguierae</name>
    <dbReference type="NCBI Taxonomy" id="3127667"/>
    <lineage>
        <taxon>Bacteria</taxon>
        <taxon>Bacillati</taxon>
        <taxon>Bacillota</taxon>
        <taxon>Bacilli</taxon>
        <taxon>Bacillales</taxon>
        <taxon>Bacillaceae</taxon>
        <taxon>Bacillus</taxon>
    </lineage>
</organism>
<comment type="caution">
    <text evidence="2">The sequence shown here is derived from an EMBL/GenBank/DDBJ whole genome shotgun (WGS) entry which is preliminary data.</text>
</comment>
<accession>A0ABU8FN08</accession>
<keyword evidence="1" id="KW-0175">Coiled coil</keyword>